<reference evidence="7 8" key="1">
    <citation type="journal article" date="2015" name="Stand. Genomic Sci.">
        <title>High quality draft genome sequence of the moderately halophilic bacterium Pontibacillus yanchengensis Y32(T) and comparison among Pontibacillus genomes.</title>
        <authorList>
            <person name="Huang J."/>
            <person name="Qiao Z.X."/>
            <person name="Tang J.W."/>
            <person name="Wang G."/>
        </authorList>
    </citation>
    <scope>NUCLEOTIDE SEQUENCE [LARGE SCALE GENOMIC DNA]</scope>
    <source>
        <strain evidence="7 8">Y32</strain>
    </source>
</reference>
<keyword evidence="3 6" id="KW-0812">Transmembrane</keyword>
<dbReference type="eggNOG" id="COG0628">
    <property type="taxonomic scope" value="Bacteria"/>
</dbReference>
<feature type="transmembrane region" description="Helical" evidence="6">
    <location>
        <begin position="233"/>
        <end position="252"/>
    </location>
</feature>
<dbReference type="InterPro" id="IPR014227">
    <property type="entry name" value="YtvI-like"/>
</dbReference>
<feature type="transmembrane region" description="Helical" evidence="6">
    <location>
        <begin position="258"/>
        <end position="283"/>
    </location>
</feature>
<gene>
    <name evidence="7" type="ORF">N782_16800</name>
</gene>
<dbReference type="Pfam" id="PF01594">
    <property type="entry name" value="AI-2E_transport"/>
    <property type="match status" value="1"/>
</dbReference>
<evidence type="ECO:0000256" key="6">
    <source>
        <dbReference type="SAM" id="Phobius"/>
    </source>
</evidence>
<dbReference type="GO" id="GO:0016020">
    <property type="term" value="C:membrane"/>
    <property type="evidence" value="ECO:0007669"/>
    <property type="project" value="UniProtKB-SubCell"/>
</dbReference>
<evidence type="ECO:0000256" key="5">
    <source>
        <dbReference type="ARBA" id="ARBA00023136"/>
    </source>
</evidence>
<keyword evidence="4 6" id="KW-1133">Transmembrane helix</keyword>
<feature type="transmembrane region" description="Helical" evidence="6">
    <location>
        <begin position="64"/>
        <end position="87"/>
    </location>
</feature>
<feature type="transmembrane region" description="Helical" evidence="6">
    <location>
        <begin position="35"/>
        <end position="52"/>
    </location>
</feature>
<dbReference type="NCBIfam" id="TIGR02872">
    <property type="entry name" value="spore_ytvI"/>
    <property type="match status" value="1"/>
</dbReference>
<dbReference type="GO" id="GO:0055085">
    <property type="term" value="P:transmembrane transport"/>
    <property type="evidence" value="ECO:0007669"/>
    <property type="project" value="TreeGrafter"/>
</dbReference>
<comment type="caution">
    <text evidence="7">The sequence shown here is derived from an EMBL/GenBank/DDBJ whole genome shotgun (WGS) entry which is preliminary data.</text>
</comment>
<feature type="transmembrane region" description="Helical" evidence="6">
    <location>
        <begin position="174"/>
        <end position="192"/>
    </location>
</feature>
<sequence>MDQFWLNFWRIARFLYVACIIVFGLFIIIQFTQYTYPFLIAIAIAFIMNPLVNFLETKGKMPRALAVFLSILVILAIIIGVITLLIVELVNGTLYLSERIPEDFATLVSYFEDLIASQIIPIYERLTSMLNTLDPSHQKEIMKQIENVGGNIAASGANLLESILKWLPEKLSQIPDFATVLVFSLLGTFFISKDWYRWGNKIKTLTPDKVMSSSGNVFRGLQNALFGFMKAQFTLISITAIIVLIGLLILQVDYAITIAIITGAVDLLPYLGTGLIFVPWIIFMFFTGNYFHTIGLSILYIVVIIQRQMMEPKVLSTNIGLDPLATLISLFVGYQLFGFLGLIIGPVFLVIVKTLFQTGVLQEIWSFVMVPKHKE</sequence>
<evidence type="ECO:0000256" key="3">
    <source>
        <dbReference type="ARBA" id="ARBA00022692"/>
    </source>
</evidence>
<dbReference type="RefSeq" id="WP_036822116.1">
    <property type="nucleotide sequence ID" value="NZ_AVBF01000050.1"/>
</dbReference>
<dbReference type="PANTHER" id="PTHR21716">
    <property type="entry name" value="TRANSMEMBRANE PROTEIN"/>
    <property type="match status" value="1"/>
</dbReference>
<dbReference type="Proteomes" id="UP000030147">
    <property type="component" value="Unassembled WGS sequence"/>
</dbReference>
<dbReference type="InterPro" id="IPR002549">
    <property type="entry name" value="AI-2E-like"/>
</dbReference>
<keyword evidence="8" id="KW-1185">Reference proteome</keyword>
<evidence type="ECO:0000256" key="2">
    <source>
        <dbReference type="ARBA" id="ARBA00009773"/>
    </source>
</evidence>
<evidence type="ECO:0000256" key="1">
    <source>
        <dbReference type="ARBA" id="ARBA00004141"/>
    </source>
</evidence>
<dbReference type="EMBL" id="AVBF01000050">
    <property type="protein sequence ID" value="KGP71711.1"/>
    <property type="molecule type" value="Genomic_DNA"/>
</dbReference>
<dbReference type="AlphaFoldDB" id="A0A0A2TCB0"/>
<comment type="subcellular location">
    <subcellularLocation>
        <location evidence="1">Membrane</location>
        <topology evidence="1">Multi-pass membrane protein</topology>
    </subcellularLocation>
</comment>
<keyword evidence="5 6" id="KW-0472">Membrane</keyword>
<evidence type="ECO:0000313" key="7">
    <source>
        <dbReference type="EMBL" id="KGP71711.1"/>
    </source>
</evidence>
<protein>
    <submittedName>
        <fullName evidence="7">Membrane protein</fullName>
    </submittedName>
</protein>
<feature type="transmembrane region" description="Helical" evidence="6">
    <location>
        <begin position="290"/>
        <end position="307"/>
    </location>
</feature>
<proteinExistence type="inferred from homology"/>
<evidence type="ECO:0000313" key="8">
    <source>
        <dbReference type="Proteomes" id="UP000030147"/>
    </source>
</evidence>
<comment type="similarity">
    <text evidence="2">Belongs to the autoinducer-2 exporter (AI-2E) (TC 2.A.86) family.</text>
</comment>
<feature type="transmembrane region" description="Helical" evidence="6">
    <location>
        <begin position="12"/>
        <end position="29"/>
    </location>
</feature>
<evidence type="ECO:0000256" key="4">
    <source>
        <dbReference type="ARBA" id="ARBA00022989"/>
    </source>
</evidence>
<dbReference type="PANTHER" id="PTHR21716:SF68">
    <property type="entry name" value="TRANSPORT PROTEIN YTVI-RELATED"/>
    <property type="match status" value="1"/>
</dbReference>
<feature type="transmembrane region" description="Helical" evidence="6">
    <location>
        <begin position="327"/>
        <end position="352"/>
    </location>
</feature>
<dbReference type="OrthoDB" id="9774361at2"/>
<accession>A0A0A2TCB0</accession>
<name>A0A0A2TCB0_9BACI</name>
<organism evidence="7 8">
    <name type="scientific">Pontibacillus yanchengensis Y32</name>
    <dbReference type="NCBI Taxonomy" id="1385514"/>
    <lineage>
        <taxon>Bacteria</taxon>
        <taxon>Bacillati</taxon>
        <taxon>Bacillota</taxon>
        <taxon>Bacilli</taxon>
        <taxon>Bacillales</taxon>
        <taxon>Bacillaceae</taxon>
        <taxon>Pontibacillus</taxon>
    </lineage>
</organism>